<evidence type="ECO:0000313" key="4">
    <source>
        <dbReference type="Proteomes" id="UP000321533"/>
    </source>
</evidence>
<name>A0A5B8V462_9BACT</name>
<proteinExistence type="inferred from homology"/>
<dbReference type="AlphaFoldDB" id="A0A5B8V462"/>
<dbReference type="Proteomes" id="UP000321533">
    <property type="component" value="Chromosome"/>
</dbReference>
<gene>
    <name evidence="3" type="ORF">FRZ67_02205</name>
</gene>
<evidence type="ECO:0000313" key="3">
    <source>
        <dbReference type="EMBL" id="QEC66174.1"/>
    </source>
</evidence>
<comment type="similarity">
    <text evidence="1">Belongs to the AHA1 family.</text>
</comment>
<evidence type="ECO:0000259" key="2">
    <source>
        <dbReference type="Pfam" id="PF08327"/>
    </source>
</evidence>
<dbReference type="Pfam" id="PF08327">
    <property type="entry name" value="AHSA1"/>
    <property type="match status" value="1"/>
</dbReference>
<protein>
    <submittedName>
        <fullName evidence="3">SRPBCC domain-containing protein</fullName>
    </submittedName>
</protein>
<feature type="domain" description="Activator of Hsp90 ATPase homologue 1/2-like C-terminal" evidence="2">
    <location>
        <begin position="14"/>
        <end position="141"/>
    </location>
</feature>
<evidence type="ECO:0000256" key="1">
    <source>
        <dbReference type="ARBA" id="ARBA00006817"/>
    </source>
</evidence>
<sequence>MQNSEPFVIERTYNASAEKVWKAITDKDQMKQWYFDIPEFKPEVGVEFSFEAGDKNTKYLHLCKVTEDVPGKKITYSWRYDGHEGNSFVTFELFPEGDKTRLKLTHRALETFPASNPAFAKENFAKGWNSLIGSSLKAFLEKEAVTR</sequence>
<dbReference type="InterPro" id="IPR023393">
    <property type="entry name" value="START-like_dom_sf"/>
</dbReference>
<dbReference type="KEGG" id="pgin:FRZ67_02205"/>
<reference evidence="3 4" key="1">
    <citation type="journal article" date="2016" name="Int. J. Syst. Evol. Microbiol.">
        <title>Panacibacter ginsenosidivorans gen. nov., sp. nov., with ginsenoside converting activity isolated from soil of a ginseng field.</title>
        <authorList>
            <person name="Siddiqi M.Z."/>
            <person name="Muhammad Shafi S."/>
            <person name="Choi K.D."/>
            <person name="Im W.T."/>
        </authorList>
    </citation>
    <scope>NUCLEOTIDE SEQUENCE [LARGE SCALE GENOMIC DNA]</scope>
    <source>
        <strain evidence="3 4">Gsoil1550</strain>
    </source>
</reference>
<dbReference type="OrthoDB" id="2355173at2"/>
<accession>A0A5B8V462</accession>
<dbReference type="CDD" id="cd07814">
    <property type="entry name" value="SRPBCC_CalC_Aha1-like"/>
    <property type="match status" value="1"/>
</dbReference>
<dbReference type="InterPro" id="IPR013538">
    <property type="entry name" value="ASHA1/2-like_C"/>
</dbReference>
<organism evidence="3 4">
    <name type="scientific">Panacibacter ginsenosidivorans</name>
    <dbReference type="NCBI Taxonomy" id="1813871"/>
    <lineage>
        <taxon>Bacteria</taxon>
        <taxon>Pseudomonadati</taxon>
        <taxon>Bacteroidota</taxon>
        <taxon>Chitinophagia</taxon>
        <taxon>Chitinophagales</taxon>
        <taxon>Chitinophagaceae</taxon>
        <taxon>Panacibacter</taxon>
    </lineage>
</organism>
<dbReference type="RefSeq" id="WP_147187974.1">
    <property type="nucleotide sequence ID" value="NZ_CP042435.1"/>
</dbReference>
<dbReference type="EMBL" id="CP042435">
    <property type="protein sequence ID" value="QEC66174.1"/>
    <property type="molecule type" value="Genomic_DNA"/>
</dbReference>
<dbReference type="SUPFAM" id="SSF55961">
    <property type="entry name" value="Bet v1-like"/>
    <property type="match status" value="1"/>
</dbReference>
<keyword evidence="4" id="KW-1185">Reference proteome</keyword>
<dbReference type="Gene3D" id="3.30.530.20">
    <property type="match status" value="1"/>
</dbReference>